<dbReference type="Pfam" id="PF00990">
    <property type="entry name" value="GGDEF"/>
    <property type="match status" value="1"/>
</dbReference>
<keyword evidence="1" id="KW-0812">Transmembrane</keyword>
<dbReference type="RefSeq" id="WP_119359117.1">
    <property type="nucleotide sequence ID" value="NZ_QWKZ01000008.1"/>
</dbReference>
<protein>
    <submittedName>
        <fullName evidence="3">Diguanylate cyclase VdcA</fullName>
        <ecNumber evidence="3">2.7.7.65</ecNumber>
    </submittedName>
</protein>
<dbReference type="InterPro" id="IPR029787">
    <property type="entry name" value="Nucleotide_cyclase"/>
</dbReference>
<dbReference type="Gene3D" id="3.30.70.270">
    <property type="match status" value="1"/>
</dbReference>
<dbReference type="SMART" id="SM00267">
    <property type="entry name" value="GGDEF"/>
    <property type="match status" value="1"/>
</dbReference>
<evidence type="ECO:0000259" key="2">
    <source>
        <dbReference type="PROSITE" id="PS50887"/>
    </source>
</evidence>
<dbReference type="FunFam" id="3.30.70.270:FF:000001">
    <property type="entry name" value="Diguanylate cyclase domain protein"/>
    <property type="match status" value="1"/>
</dbReference>
<dbReference type="Proteomes" id="UP000265800">
    <property type="component" value="Unassembled WGS sequence"/>
</dbReference>
<keyword evidence="1" id="KW-0472">Membrane</keyword>
<dbReference type="OrthoDB" id="9759607at2"/>
<keyword evidence="3" id="KW-0808">Transferase</keyword>
<dbReference type="PANTHER" id="PTHR45138">
    <property type="entry name" value="REGULATORY COMPONENTS OF SENSORY TRANSDUCTION SYSTEM"/>
    <property type="match status" value="1"/>
</dbReference>
<dbReference type="SUPFAM" id="SSF55073">
    <property type="entry name" value="Nucleotide cyclase"/>
    <property type="match status" value="1"/>
</dbReference>
<dbReference type="GO" id="GO:0052621">
    <property type="term" value="F:diguanylate cyclase activity"/>
    <property type="evidence" value="ECO:0007669"/>
    <property type="project" value="UniProtKB-EC"/>
</dbReference>
<evidence type="ECO:0000313" key="3">
    <source>
        <dbReference type="EMBL" id="RIH89017.1"/>
    </source>
</evidence>
<organism evidence="3 4">
    <name type="scientific">Meiothermus luteus</name>
    <dbReference type="NCBI Taxonomy" id="2026184"/>
    <lineage>
        <taxon>Bacteria</taxon>
        <taxon>Thermotogati</taxon>
        <taxon>Deinococcota</taxon>
        <taxon>Deinococci</taxon>
        <taxon>Thermales</taxon>
        <taxon>Thermaceae</taxon>
        <taxon>Meiothermus</taxon>
    </lineage>
</organism>
<gene>
    <name evidence="3" type="primary">vdcA</name>
    <name evidence="3" type="ORF">Mlute_00426</name>
</gene>
<feature type="transmembrane region" description="Helical" evidence="1">
    <location>
        <begin position="36"/>
        <end position="56"/>
    </location>
</feature>
<name>A0A399EWL2_9DEIN</name>
<dbReference type="NCBIfam" id="TIGR00254">
    <property type="entry name" value="GGDEF"/>
    <property type="match status" value="1"/>
</dbReference>
<comment type="caution">
    <text evidence="3">The sequence shown here is derived from an EMBL/GenBank/DDBJ whole genome shotgun (WGS) entry which is preliminary data.</text>
</comment>
<dbReference type="PROSITE" id="PS50887">
    <property type="entry name" value="GGDEF"/>
    <property type="match status" value="1"/>
</dbReference>
<feature type="domain" description="GGDEF" evidence="2">
    <location>
        <begin position="212"/>
        <end position="341"/>
    </location>
</feature>
<proteinExistence type="predicted"/>
<dbReference type="PANTHER" id="PTHR45138:SF9">
    <property type="entry name" value="DIGUANYLATE CYCLASE DGCM-RELATED"/>
    <property type="match status" value="1"/>
</dbReference>
<accession>A0A399EWL2</accession>
<feature type="transmembrane region" description="Helical" evidence="1">
    <location>
        <begin position="97"/>
        <end position="112"/>
    </location>
</feature>
<evidence type="ECO:0000256" key="1">
    <source>
        <dbReference type="SAM" id="Phobius"/>
    </source>
</evidence>
<reference evidence="3 4" key="1">
    <citation type="submission" date="2018-08" db="EMBL/GenBank/DDBJ databases">
        <title>Meiothermus luteus KCTC 52599 genome sequencing project.</title>
        <authorList>
            <person name="Da Costa M.S."/>
            <person name="Albuquerque L."/>
            <person name="Raposo P."/>
            <person name="Froufe H.J.C."/>
            <person name="Barroso C.S."/>
            <person name="Egas C."/>
        </authorList>
    </citation>
    <scope>NUCLEOTIDE SEQUENCE [LARGE SCALE GENOMIC DNA]</scope>
    <source>
        <strain evidence="3 4">KCTC 52599</strain>
    </source>
</reference>
<feature type="transmembrane region" description="Helical" evidence="1">
    <location>
        <begin position="12"/>
        <end position="30"/>
    </location>
</feature>
<feature type="transmembrane region" description="Helical" evidence="1">
    <location>
        <begin position="148"/>
        <end position="168"/>
    </location>
</feature>
<evidence type="ECO:0000313" key="4">
    <source>
        <dbReference type="Proteomes" id="UP000265800"/>
    </source>
</evidence>
<feature type="transmembrane region" description="Helical" evidence="1">
    <location>
        <begin position="119"/>
        <end position="136"/>
    </location>
</feature>
<dbReference type="InterPro" id="IPR043128">
    <property type="entry name" value="Rev_trsase/Diguanyl_cyclase"/>
</dbReference>
<sequence>MQGEAQSIKRGFYLAALLVALPVVGLTWWLNQEHPYVRYTYPLFLGGFCLWAWRLWAGARLERIEREVILAVGLVFLGKLAYGFFSPEPDWSEIESAYWVLAFVMVLVYLSFSPRQGLWVGLGVVGLTLVLGLLRFGGEWASSEFLSFLRSETRLLAMAGLLYLLAAVKDHLARANRQVEEMHTLARTDPLTGLPNRLALSERLEAEIQSPHGLFLALLDVDHFKQINDRHGHATGDAVLKEVARRLQAGLREGDVLGRWGGEEFMILLREESLQNVLAALERMRESIAFWPFEGVGAVSASFGVAEAQFGDTVHGLLERADQALYQAKRMGRNRVELAGLSP</sequence>
<feature type="transmembrane region" description="Helical" evidence="1">
    <location>
        <begin position="68"/>
        <end position="85"/>
    </location>
</feature>
<dbReference type="EMBL" id="QWKZ01000008">
    <property type="protein sequence ID" value="RIH89017.1"/>
    <property type="molecule type" value="Genomic_DNA"/>
</dbReference>
<keyword evidence="3" id="KW-0548">Nucleotidyltransferase</keyword>
<keyword evidence="1" id="KW-1133">Transmembrane helix</keyword>
<dbReference type="EC" id="2.7.7.65" evidence="3"/>
<dbReference type="AlphaFoldDB" id="A0A399EWL2"/>
<dbReference type="InterPro" id="IPR050469">
    <property type="entry name" value="Diguanylate_Cyclase"/>
</dbReference>
<keyword evidence="4" id="KW-1185">Reference proteome</keyword>
<dbReference type="CDD" id="cd01949">
    <property type="entry name" value="GGDEF"/>
    <property type="match status" value="1"/>
</dbReference>
<dbReference type="InterPro" id="IPR000160">
    <property type="entry name" value="GGDEF_dom"/>
</dbReference>